<dbReference type="PANTHER" id="PTHR37804:SF1">
    <property type="entry name" value="CDAA REGULATORY PROTEIN CDAR"/>
    <property type="match status" value="1"/>
</dbReference>
<protein>
    <recommendedName>
        <fullName evidence="3">YbbR-like domain-containing protein</fullName>
    </recommendedName>
</protein>
<keyword evidence="1" id="KW-1133">Transmembrane helix</keyword>
<dbReference type="InterPro" id="IPR053154">
    <property type="entry name" value="c-di-AMP_regulator"/>
</dbReference>
<name>A0A3B0U6V8_9ZZZZ</name>
<gene>
    <name evidence="2" type="ORF">MNBD_BACTEROID01-2874</name>
</gene>
<reference evidence="2" key="1">
    <citation type="submission" date="2018-06" db="EMBL/GenBank/DDBJ databases">
        <authorList>
            <person name="Zhirakovskaya E."/>
        </authorList>
    </citation>
    <scope>NUCLEOTIDE SEQUENCE</scope>
</reference>
<evidence type="ECO:0000256" key="1">
    <source>
        <dbReference type="SAM" id="Phobius"/>
    </source>
</evidence>
<dbReference type="Gene3D" id="2.170.120.40">
    <property type="entry name" value="YbbR-like domain"/>
    <property type="match status" value="1"/>
</dbReference>
<dbReference type="EMBL" id="UOEP01000225">
    <property type="protein sequence ID" value="VAW24770.1"/>
    <property type="molecule type" value="Genomic_DNA"/>
</dbReference>
<dbReference type="Pfam" id="PF07949">
    <property type="entry name" value="YbbR"/>
    <property type="match status" value="1"/>
</dbReference>
<accession>A0A3B0U6V8</accession>
<proteinExistence type="predicted"/>
<dbReference type="InterPro" id="IPR012505">
    <property type="entry name" value="YbbR"/>
</dbReference>
<evidence type="ECO:0008006" key="3">
    <source>
        <dbReference type="Google" id="ProtNLM"/>
    </source>
</evidence>
<feature type="transmembrane region" description="Helical" evidence="1">
    <location>
        <begin position="24"/>
        <end position="44"/>
    </location>
</feature>
<keyword evidence="1" id="KW-0812">Transmembrane</keyword>
<evidence type="ECO:0000313" key="2">
    <source>
        <dbReference type="EMBL" id="VAW24770.1"/>
    </source>
</evidence>
<dbReference type="AlphaFoldDB" id="A0A3B0U6V8"/>
<sequence>METGKFLKIPGYSKLEKLRQDKRVIVYLICVLIATILWFLNALGKDYNTTLEFPVKYVNVPKNRFLANDPPEYFRLKVNAHGFSLLRQKLHLSFTPIILNINSLVSNSKPDSQLSYAIRTSGLINKISKQISNEISILEVEPEILTLVLDSLRSKEVPVSTNIGLTFQTQYEITSPIVITPSTVKIVGPTTILNKIDSIYTVRKEFKDVKQNINTEIELIKPEKTHLTPKKVKVIITVDEFTEKILTVPITVKNKPDSVNIKFFPDKVKVSFMIGLSRFSGISCDDFLFTVPYSVIQKGDAQVTVALEKYPMFIKNLKFTPETFEYLIEKK</sequence>
<dbReference type="PANTHER" id="PTHR37804">
    <property type="entry name" value="CDAA REGULATORY PROTEIN CDAR"/>
    <property type="match status" value="1"/>
</dbReference>
<dbReference type="Gene3D" id="2.170.120.30">
    <property type="match status" value="1"/>
</dbReference>
<organism evidence="2">
    <name type="scientific">hydrothermal vent metagenome</name>
    <dbReference type="NCBI Taxonomy" id="652676"/>
    <lineage>
        <taxon>unclassified sequences</taxon>
        <taxon>metagenomes</taxon>
        <taxon>ecological metagenomes</taxon>
    </lineage>
</organism>
<keyword evidence="1" id="KW-0472">Membrane</keyword>